<reference evidence="8" key="1">
    <citation type="journal article" date="2021" name="Proc. Natl. Acad. Sci. U.S.A.">
        <title>Three genomes in the algal genus Volvox reveal the fate of a haploid sex-determining region after a transition to homothallism.</title>
        <authorList>
            <person name="Yamamoto K."/>
            <person name="Hamaji T."/>
            <person name="Kawai-Toyooka H."/>
            <person name="Matsuzaki R."/>
            <person name="Takahashi F."/>
            <person name="Nishimura Y."/>
            <person name="Kawachi M."/>
            <person name="Noguchi H."/>
            <person name="Minakuchi Y."/>
            <person name="Umen J.G."/>
            <person name="Toyoda A."/>
            <person name="Nozaki H."/>
        </authorList>
    </citation>
    <scope>NUCLEOTIDE SEQUENCE</scope>
    <source>
        <strain evidence="8">NIES-3780</strain>
    </source>
</reference>
<feature type="region of interest" description="Disordered" evidence="6">
    <location>
        <begin position="520"/>
        <end position="544"/>
    </location>
</feature>
<proteinExistence type="inferred from homology"/>
<dbReference type="PANTHER" id="PTHR23023">
    <property type="entry name" value="DIMETHYLANILINE MONOOXYGENASE"/>
    <property type="match status" value="1"/>
</dbReference>
<evidence type="ECO:0000259" key="7">
    <source>
        <dbReference type="Pfam" id="PF19834"/>
    </source>
</evidence>
<comment type="caution">
    <text evidence="8">The sequence shown here is derived from an EMBL/GenBank/DDBJ whole genome shotgun (WGS) entry which is preliminary data.</text>
</comment>
<evidence type="ECO:0000256" key="5">
    <source>
        <dbReference type="RuleBase" id="RU361177"/>
    </source>
</evidence>
<dbReference type="SUPFAM" id="SSF51905">
    <property type="entry name" value="FAD/NAD(P)-binding domain"/>
    <property type="match status" value="1"/>
</dbReference>
<comment type="similarity">
    <text evidence="1 5">Belongs to the FMO family.</text>
</comment>
<dbReference type="Proteomes" id="UP000747399">
    <property type="component" value="Unassembled WGS sequence"/>
</dbReference>
<evidence type="ECO:0000313" key="8">
    <source>
        <dbReference type="EMBL" id="GIL49855.1"/>
    </source>
</evidence>
<sequence>MPCSNGVRQRPDPGRTILLGNVSRNYKHYCSYIFLRSRSVHSPPLMKWAAPMAVAMPFVPAEPSPQQRKTVAIIGGGLSGLVAAKTAIQAGLFPTIFDRRRTVGGMWADGSTIYDSLHTNVSRFTCSFSDFPWPSSSPDFPSALEVGRYLSAYQRAFLTEANCRLQLGCEVLRVAPSYPDQQLPVSQPAVAISQSPPWNVEWRKAHEPAGIAALADKDDPVSGLLEDFELGPKNQRQAPNTPDSLHRLEAPYECTAGRAMGSQASAASRSCSDQFDFVVVATGFCAVPHLPDIPGLDTFRGLVLHSAAYRGAHLLSGRRRVAVIGGGHSAADIAADLAAAALRAAAVEARSPGWGGPVAAAACTAAPAAAAMTDVASGGALAEIDPGMEVFHVTPGPFWVIPRYLPIAAGNASCAAPPFVPLDVFFYRWSVRMASGLGPEEQTFPTGEDHAKSNAFFATLCGDQGKLLSPVLTVPRVTSDPIATAISDSYGPLVASGRLKLRRGRLTRVSDSSLELSDENAASVASAGNGSGSGSGNGSGNSPSQSLHDIDAIVLCTGLRPSLTFLSDGLLDKLSYTPYDNYVPLALHHRVLHPDAPGLAFVGLNRSPFFAVVELQGRLAAAAFTGALPAAEADLAAQRAGVAMELRVRQHTPRTPYPHQDYVGHADGLATAMGLLPAPGWRTEHDVVMAAHYAGAILAPEPPPPPAAALRGGLGPDADIAARAALTAAVATVDGQQHGDVAKAAAIAEVPTAAVVTVAVADAIRQALDDVKAAMGEYRLGRRVASAVFYALAGEWALRRRIVSRLPSSPSGEVTGRARFTTIADAHFAPAVGGAGGLSYLYDEQGQFTIQGGAVMRVRREYVYTYDSTADRIDVYFVDAGMRRGGFFHSLRFLPPEPPQNDDDDGGGGGGDGCWRAVGDHLCVRDTYDASYRFSFEGIQLREFEIEFQVKGPEKDYTATATYTRSLR</sequence>
<evidence type="ECO:0000256" key="4">
    <source>
        <dbReference type="ARBA" id="ARBA00023002"/>
    </source>
</evidence>
<evidence type="ECO:0000256" key="2">
    <source>
        <dbReference type="ARBA" id="ARBA00022630"/>
    </source>
</evidence>
<dbReference type="InterPro" id="IPR036188">
    <property type="entry name" value="FAD/NAD-bd_sf"/>
</dbReference>
<dbReference type="Gene3D" id="3.50.50.60">
    <property type="entry name" value="FAD/NAD(P)-binding domain"/>
    <property type="match status" value="3"/>
</dbReference>
<dbReference type="InterPro" id="IPR050346">
    <property type="entry name" value="FMO-like"/>
</dbReference>
<evidence type="ECO:0000256" key="3">
    <source>
        <dbReference type="ARBA" id="ARBA00022827"/>
    </source>
</evidence>
<organism evidence="8 9">
    <name type="scientific">Volvox africanus</name>
    <dbReference type="NCBI Taxonomy" id="51714"/>
    <lineage>
        <taxon>Eukaryota</taxon>
        <taxon>Viridiplantae</taxon>
        <taxon>Chlorophyta</taxon>
        <taxon>core chlorophytes</taxon>
        <taxon>Chlorophyceae</taxon>
        <taxon>CS clade</taxon>
        <taxon>Chlamydomonadales</taxon>
        <taxon>Volvocaceae</taxon>
        <taxon>Volvox</taxon>
    </lineage>
</organism>
<comment type="cofactor">
    <cofactor evidence="5">
        <name>FAD</name>
        <dbReference type="ChEBI" id="CHEBI:57692"/>
    </cofactor>
</comment>
<keyword evidence="9" id="KW-1185">Reference proteome</keyword>
<keyword evidence="2 5" id="KW-0285">Flavoprotein</keyword>
<dbReference type="EC" id="1.-.-.-" evidence="5"/>
<dbReference type="GO" id="GO:0050660">
    <property type="term" value="F:flavin adenine dinucleotide binding"/>
    <property type="evidence" value="ECO:0007669"/>
    <property type="project" value="InterPro"/>
</dbReference>
<keyword evidence="3 5" id="KW-0274">FAD</keyword>
<dbReference type="InterPro" id="IPR020946">
    <property type="entry name" value="Flavin_mOase-like"/>
</dbReference>
<protein>
    <recommendedName>
        <fullName evidence="5">Flavin-containing monooxygenase</fullName>
        <ecNumber evidence="5">1.-.-.-</ecNumber>
    </recommendedName>
</protein>
<evidence type="ECO:0000256" key="6">
    <source>
        <dbReference type="SAM" id="MobiDB-lite"/>
    </source>
</evidence>
<dbReference type="GO" id="GO:0050661">
    <property type="term" value="F:NADP binding"/>
    <property type="evidence" value="ECO:0007669"/>
    <property type="project" value="InterPro"/>
</dbReference>
<evidence type="ECO:0000256" key="1">
    <source>
        <dbReference type="ARBA" id="ARBA00009183"/>
    </source>
</evidence>
<keyword evidence="4 5" id="KW-0560">Oxidoreductase</keyword>
<keyword evidence="5" id="KW-0503">Monooxygenase</keyword>
<name>A0A8J4AXN7_9CHLO</name>
<evidence type="ECO:0000313" key="9">
    <source>
        <dbReference type="Proteomes" id="UP000747399"/>
    </source>
</evidence>
<dbReference type="InterPro" id="IPR045632">
    <property type="entry name" value="DUF6314"/>
</dbReference>
<dbReference type="Pfam" id="PF19834">
    <property type="entry name" value="DUF6314"/>
    <property type="match status" value="1"/>
</dbReference>
<feature type="domain" description="DUF6314" evidence="7">
    <location>
        <begin position="792"/>
        <end position="965"/>
    </location>
</feature>
<dbReference type="EMBL" id="BNCO01000008">
    <property type="protein sequence ID" value="GIL49855.1"/>
    <property type="molecule type" value="Genomic_DNA"/>
</dbReference>
<accession>A0A8J4AXN7</accession>
<dbReference type="GO" id="GO:0004499">
    <property type="term" value="F:N,N-dimethylaniline monooxygenase activity"/>
    <property type="evidence" value="ECO:0007669"/>
    <property type="project" value="InterPro"/>
</dbReference>
<gene>
    <name evidence="8" type="ORF">Vafri_6170</name>
</gene>
<dbReference type="Pfam" id="PF00743">
    <property type="entry name" value="FMO-like"/>
    <property type="match status" value="2"/>
</dbReference>
<feature type="compositionally biased region" description="Gly residues" evidence="6">
    <location>
        <begin position="529"/>
        <end position="539"/>
    </location>
</feature>
<dbReference type="AlphaFoldDB" id="A0A8J4AXN7"/>